<sequence length="70" mass="7567">MPKPSSTPHFAENKSNVNNLKAAFDAPYSEQKTSSAPNLDTTSANPGSGVSSSIAERVELLSQVIRQWNY</sequence>
<feature type="region of interest" description="Disordered" evidence="1">
    <location>
        <begin position="1"/>
        <end position="52"/>
    </location>
</feature>
<gene>
    <name evidence="2" type="ORF">ASIM_LOCUS20000</name>
</gene>
<keyword evidence="3" id="KW-1185">Reference proteome</keyword>
<proteinExistence type="predicted"/>
<reference evidence="2 3" key="2">
    <citation type="submission" date="2018-11" db="EMBL/GenBank/DDBJ databases">
        <authorList>
            <consortium name="Pathogen Informatics"/>
        </authorList>
    </citation>
    <scope>NUCLEOTIDE SEQUENCE [LARGE SCALE GENOMIC DNA]</scope>
</reference>
<evidence type="ECO:0000313" key="3">
    <source>
        <dbReference type="Proteomes" id="UP000267096"/>
    </source>
</evidence>
<evidence type="ECO:0000256" key="1">
    <source>
        <dbReference type="SAM" id="MobiDB-lite"/>
    </source>
</evidence>
<dbReference type="Proteomes" id="UP000267096">
    <property type="component" value="Unassembled WGS sequence"/>
</dbReference>
<reference evidence="4" key="1">
    <citation type="submission" date="2017-02" db="UniProtKB">
        <authorList>
            <consortium name="WormBaseParasite"/>
        </authorList>
    </citation>
    <scope>IDENTIFICATION</scope>
</reference>
<protein>
    <submittedName>
        <fullName evidence="2 4">Uncharacterized protein</fullName>
    </submittedName>
</protein>
<dbReference type="AlphaFoldDB" id="A0A0M3KI02"/>
<accession>A0A0M3KI02</accession>
<name>A0A0M3KI02_ANISI</name>
<feature type="compositionally biased region" description="Polar residues" evidence="1">
    <location>
        <begin position="1"/>
        <end position="19"/>
    </location>
</feature>
<evidence type="ECO:0000313" key="4">
    <source>
        <dbReference type="WBParaSite" id="ASIM_0002061701-mRNA-1"/>
    </source>
</evidence>
<dbReference type="EMBL" id="UYRR01038445">
    <property type="protein sequence ID" value="VDK73585.1"/>
    <property type="molecule type" value="Genomic_DNA"/>
</dbReference>
<organism evidence="4">
    <name type="scientific">Anisakis simplex</name>
    <name type="common">Herring worm</name>
    <dbReference type="NCBI Taxonomy" id="6269"/>
    <lineage>
        <taxon>Eukaryota</taxon>
        <taxon>Metazoa</taxon>
        <taxon>Ecdysozoa</taxon>
        <taxon>Nematoda</taxon>
        <taxon>Chromadorea</taxon>
        <taxon>Rhabditida</taxon>
        <taxon>Spirurina</taxon>
        <taxon>Ascaridomorpha</taxon>
        <taxon>Ascaridoidea</taxon>
        <taxon>Anisakidae</taxon>
        <taxon>Anisakis</taxon>
        <taxon>Anisakis simplex complex</taxon>
    </lineage>
</organism>
<feature type="compositionally biased region" description="Polar residues" evidence="1">
    <location>
        <begin position="30"/>
        <end position="52"/>
    </location>
</feature>
<evidence type="ECO:0000313" key="2">
    <source>
        <dbReference type="EMBL" id="VDK73585.1"/>
    </source>
</evidence>
<dbReference type="WBParaSite" id="ASIM_0002061701-mRNA-1">
    <property type="protein sequence ID" value="ASIM_0002061701-mRNA-1"/>
    <property type="gene ID" value="ASIM_0002061701"/>
</dbReference>